<dbReference type="Pfam" id="PF25268">
    <property type="entry name" value="DUF7866"/>
    <property type="match status" value="1"/>
</dbReference>
<feature type="domain" description="DUF7866" evidence="1">
    <location>
        <begin position="70"/>
        <end position="120"/>
    </location>
</feature>
<keyword evidence="3" id="KW-1185">Reference proteome</keyword>
<dbReference type="STRING" id="74649.A0A2P6R828"/>
<accession>A0A2P6R828</accession>
<evidence type="ECO:0000313" key="2">
    <source>
        <dbReference type="EMBL" id="PRQ42593.1"/>
    </source>
</evidence>
<dbReference type="Gramene" id="PRQ42593">
    <property type="protein sequence ID" value="PRQ42593"/>
    <property type="gene ID" value="RchiOBHm_Chr3g0459341"/>
</dbReference>
<dbReference type="AlphaFoldDB" id="A0A2P6R828"/>
<reference evidence="2 3" key="1">
    <citation type="journal article" date="2018" name="Nat. Genet.">
        <title>The Rosa genome provides new insights in the design of modern roses.</title>
        <authorList>
            <person name="Bendahmane M."/>
        </authorList>
    </citation>
    <scope>NUCLEOTIDE SEQUENCE [LARGE SCALE GENOMIC DNA]</scope>
    <source>
        <strain evidence="3">cv. Old Blush</strain>
    </source>
</reference>
<proteinExistence type="predicted"/>
<organism evidence="2 3">
    <name type="scientific">Rosa chinensis</name>
    <name type="common">China rose</name>
    <dbReference type="NCBI Taxonomy" id="74649"/>
    <lineage>
        <taxon>Eukaryota</taxon>
        <taxon>Viridiplantae</taxon>
        <taxon>Streptophyta</taxon>
        <taxon>Embryophyta</taxon>
        <taxon>Tracheophyta</taxon>
        <taxon>Spermatophyta</taxon>
        <taxon>Magnoliopsida</taxon>
        <taxon>eudicotyledons</taxon>
        <taxon>Gunneridae</taxon>
        <taxon>Pentapetalae</taxon>
        <taxon>rosids</taxon>
        <taxon>fabids</taxon>
        <taxon>Rosales</taxon>
        <taxon>Rosaceae</taxon>
        <taxon>Rosoideae</taxon>
        <taxon>Rosoideae incertae sedis</taxon>
        <taxon>Rosa</taxon>
    </lineage>
</organism>
<dbReference type="Proteomes" id="UP000238479">
    <property type="component" value="Chromosome 3"/>
</dbReference>
<dbReference type="EMBL" id="PDCK01000041">
    <property type="protein sequence ID" value="PRQ42593.1"/>
    <property type="molecule type" value="Genomic_DNA"/>
</dbReference>
<dbReference type="OrthoDB" id="1683103at2759"/>
<protein>
    <recommendedName>
        <fullName evidence="1">DUF7866 domain-containing protein</fullName>
    </recommendedName>
</protein>
<gene>
    <name evidence="2" type="ORF">RchiOBHm_Chr3g0459341</name>
</gene>
<name>A0A2P6R828_ROSCH</name>
<dbReference type="OMA" id="CKCCAGT"/>
<dbReference type="PANTHER" id="PTHR33786:SF5">
    <property type="entry name" value="EXPRESSED PROTEIN"/>
    <property type="match status" value="1"/>
</dbReference>
<evidence type="ECO:0000313" key="3">
    <source>
        <dbReference type="Proteomes" id="UP000238479"/>
    </source>
</evidence>
<evidence type="ECO:0000259" key="1">
    <source>
        <dbReference type="Pfam" id="PF25268"/>
    </source>
</evidence>
<sequence>MNDYDFMIRSTIKSVVAIVLFMALLTMSSSTTTSAVSHDVLEFIPMKNSMEFQVLDVVRAHDEARRRRLEPYQLCLVCKCCAGTTCSTMPCCFGIDCQLPGKPFGVCAFVPKICNCTNCTSSSSTP</sequence>
<dbReference type="PANTHER" id="PTHR33786">
    <property type="entry name" value="UBIQUITIN CARBOXYL-TERMINAL HYDROLASE"/>
    <property type="match status" value="1"/>
</dbReference>
<comment type="caution">
    <text evidence="2">The sequence shown here is derived from an EMBL/GenBank/DDBJ whole genome shotgun (WGS) entry which is preliminary data.</text>
</comment>
<dbReference type="InterPro" id="IPR057188">
    <property type="entry name" value="DUF7866"/>
</dbReference>